<accession>A0A7L9WK09</accession>
<organism evidence="3 4">
    <name type="scientific">Pseudooceanicola spongiae</name>
    <dbReference type="NCBI Taxonomy" id="2613965"/>
    <lineage>
        <taxon>Bacteria</taxon>
        <taxon>Pseudomonadati</taxon>
        <taxon>Pseudomonadota</taxon>
        <taxon>Alphaproteobacteria</taxon>
        <taxon>Rhodobacterales</taxon>
        <taxon>Paracoccaceae</taxon>
        <taxon>Pseudooceanicola</taxon>
    </lineage>
</organism>
<dbReference type="EMBL" id="CP045201">
    <property type="protein sequence ID" value="QOL79706.1"/>
    <property type="molecule type" value="Genomic_DNA"/>
</dbReference>
<proteinExistence type="predicted"/>
<evidence type="ECO:0000259" key="2">
    <source>
        <dbReference type="Pfam" id="PF09976"/>
    </source>
</evidence>
<dbReference type="KEGG" id="pshq:F3W81_02045"/>
<protein>
    <submittedName>
        <fullName evidence="3">Tetratricopeptide repeat protein</fullName>
    </submittedName>
</protein>
<keyword evidence="4" id="KW-1185">Reference proteome</keyword>
<keyword evidence="1" id="KW-0472">Membrane</keyword>
<gene>
    <name evidence="3" type="ORF">F3W81_02045</name>
</gene>
<keyword evidence="1" id="KW-0812">Transmembrane</keyword>
<dbReference type="RefSeq" id="WP_193082018.1">
    <property type="nucleotide sequence ID" value="NZ_CP045201.1"/>
</dbReference>
<dbReference type="AlphaFoldDB" id="A0A7L9WK09"/>
<feature type="domain" description="Ancillary SecYEG translocon subunit/Cell division coordinator CpoB TPR" evidence="2">
    <location>
        <begin position="29"/>
        <end position="134"/>
    </location>
</feature>
<reference evidence="3 4" key="1">
    <citation type="submission" date="2019-10" db="EMBL/GenBank/DDBJ databases">
        <title>Pseudopuniceibacterium sp. HQ09 islated from Antarctica.</title>
        <authorList>
            <person name="Liao L."/>
            <person name="Su S."/>
            <person name="Chen B."/>
            <person name="Yu Y."/>
        </authorList>
    </citation>
    <scope>NUCLEOTIDE SEQUENCE [LARGE SCALE GENOMIC DNA]</scope>
    <source>
        <strain evidence="3 4">HQ09</strain>
    </source>
</reference>
<feature type="transmembrane region" description="Helical" evidence="1">
    <location>
        <begin position="27"/>
        <end position="45"/>
    </location>
</feature>
<evidence type="ECO:0000313" key="3">
    <source>
        <dbReference type="EMBL" id="QOL79706.1"/>
    </source>
</evidence>
<dbReference type="Pfam" id="PF09976">
    <property type="entry name" value="TPR_21"/>
    <property type="match status" value="1"/>
</dbReference>
<evidence type="ECO:0000313" key="4">
    <source>
        <dbReference type="Proteomes" id="UP000594118"/>
    </source>
</evidence>
<evidence type="ECO:0000256" key="1">
    <source>
        <dbReference type="SAM" id="Phobius"/>
    </source>
</evidence>
<keyword evidence="1" id="KW-1133">Transmembrane helix</keyword>
<name>A0A7L9WK09_9RHOB</name>
<sequence>MSETDSFIDEVNDEVRRDRLFRAFRRYGWIAVVGVVAVVGTAAWFEYSRSQTESDAQAFGDAILNALDDETSEQRIAALKAIPTDRPGQEALVAFLTSSEAAAGADDKTAAADALNGVGGEGLEPFYAQLAQFKRLMLETDTLEPQARREEFRQLAAPGSPLSLLAQEQIALTYVEEGDTVKAINSLQEILDDAEVTQSLRQRASQLMVALGGVPNQAG</sequence>
<dbReference type="Proteomes" id="UP000594118">
    <property type="component" value="Chromosome"/>
</dbReference>
<dbReference type="InterPro" id="IPR018704">
    <property type="entry name" value="SecYEG/CpoB_TPR"/>
</dbReference>